<feature type="transmembrane region" description="Helical" evidence="2">
    <location>
        <begin position="527"/>
        <end position="544"/>
    </location>
</feature>
<feature type="coiled-coil region" evidence="1">
    <location>
        <begin position="276"/>
        <end position="303"/>
    </location>
</feature>
<evidence type="ECO:0000256" key="1">
    <source>
        <dbReference type="SAM" id="Coils"/>
    </source>
</evidence>
<proteinExistence type="predicted"/>
<reference evidence="4" key="1">
    <citation type="submission" date="2020-02" db="EMBL/GenBank/DDBJ databases">
        <authorList>
            <person name="Shen X.-R."/>
            <person name="Zhang Y.-X."/>
        </authorList>
    </citation>
    <scope>NUCLEOTIDE SEQUENCE</scope>
    <source>
        <strain evidence="4">SYP-B3998</strain>
    </source>
</reference>
<evidence type="ECO:0000313" key="4">
    <source>
        <dbReference type="EMBL" id="NEW08659.1"/>
    </source>
</evidence>
<keyword evidence="1" id="KW-0175">Coiled coil</keyword>
<gene>
    <name evidence="4" type="ORF">GK047_21930</name>
</gene>
<dbReference type="InterPro" id="IPR038734">
    <property type="entry name" value="YhaN_AAA"/>
</dbReference>
<feature type="domain" description="YhaN AAA" evidence="3">
    <location>
        <begin position="1"/>
        <end position="209"/>
    </location>
</feature>
<dbReference type="InterPro" id="IPR027417">
    <property type="entry name" value="P-loop_NTPase"/>
</dbReference>
<name>A0A6G4A4B9_9BACL</name>
<protein>
    <submittedName>
        <fullName evidence="4">AAA family ATPase</fullName>
    </submittedName>
</protein>
<evidence type="ECO:0000256" key="2">
    <source>
        <dbReference type="SAM" id="Phobius"/>
    </source>
</evidence>
<organism evidence="4">
    <name type="scientific">Paenibacillus sp. SYP-B3998</name>
    <dbReference type="NCBI Taxonomy" id="2678564"/>
    <lineage>
        <taxon>Bacteria</taxon>
        <taxon>Bacillati</taxon>
        <taxon>Bacillota</taxon>
        <taxon>Bacilli</taxon>
        <taxon>Bacillales</taxon>
        <taxon>Paenibacillaceae</taxon>
        <taxon>Paenibacillus</taxon>
    </lineage>
</organism>
<feature type="coiled-coil region" evidence="1">
    <location>
        <begin position="567"/>
        <end position="594"/>
    </location>
</feature>
<feature type="transmembrane region" description="Helical" evidence="2">
    <location>
        <begin position="504"/>
        <end position="521"/>
    </location>
</feature>
<dbReference type="AlphaFoldDB" id="A0A6G4A4B9"/>
<feature type="coiled-coil region" evidence="1">
    <location>
        <begin position="188"/>
        <end position="249"/>
    </location>
</feature>
<keyword evidence="2" id="KW-0472">Membrane</keyword>
<comment type="caution">
    <text evidence="4">The sequence shown here is derived from an EMBL/GenBank/DDBJ whole genome shotgun (WGS) entry which is preliminary data.</text>
</comment>
<dbReference type="PANTHER" id="PTHR41259:SF1">
    <property type="entry name" value="DOUBLE-STRAND BREAK REPAIR RAD50 ATPASE, PUTATIVE-RELATED"/>
    <property type="match status" value="1"/>
</dbReference>
<dbReference type="Gene3D" id="3.40.50.300">
    <property type="entry name" value="P-loop containing nucleotide triphosphate hydrolases"/>
    <property type="match status" value="2"/>
</dbReference>
<dbReference type="Pfam" id="PF13514">
    <property type="entry name" value="AAA_27"/>
    <property type="match status" value="1"/>
</dbReference>
<dbReference type="SUPFAM" id="SSF52540">
    <property type="entry name" value="P-loop containing nucleoside triphosphate hydrolases"/>
    <property type="match status" value="1"/>
</dbReference>
<evidence type="ECO:0000259" key="3">
    <source>
        <dbReference type="Pfam" id="PF13514"/>
    </source>
</evidence>
<dbReference type="PANTHER" id="PTHR41259">
    <property type="entry name" value="DOUBLE-STRAND BREAK REPAIR RAD50 ATPASE, PUTATIVE-RELATED"/>
    <property type="match status" value="1"/>
</dbReference>
<keyword evidence="2" id="KW-0812">Transmembrane</keyword>
<dbReference type="RefSeq" id="WP_163951735.1">
    <property type="nucleotide sequence ID" value="NZ_JAAIKC010000010.1"/>
</dbReference>
<feature type="coiled-coil region" evidence="1">
    <location>
        <begin position="621"/>
        <end position="686"/>
    </location>
</feature>
<keyword evidence="2" id="KW-1133">Transmembrane helix</keyword>
<accession>A0A6G4A4B9</accession>
<dbReference type="EMBL" id="JAAIKC010000010">
    <property type="protein sequence ID" value="NEW08659.1"/>
    <property type="molecule type" value="Genomic_DNA"/>
</dbReference>
<sequence>MRITSIHVEGFGSLRERLVDTDSSITLFYGANEAGKSTLMGFVRAVLFGFPTRSSRVDRYDPVSGGVHGGALLLRDEQGHCIRVERYDASGVGGRRASAGLVKVTLGDGTTGGEELLNTLLGGLSADLFRSLFAFGLTELQELRTLQTDEISGYLYSAGLGVSGSAIMEAERKLAAQAEGLYKPRGRNQEINRLLKELEGLEQSLRRSKDHAADYDRLQEERCSAEERVAALEQRQDALRAELHKLSLAGKARSGWIRLRQVGQELAALPALASFPEHASARLEALEAELERAEAERTRLTIKQLGLRSQLQALDLAPEVLARQIELNDMLEQASSYEENKRSVVELRVEQDHLRVELDKLLSQIDERWEERTLAAFPVSISLREQVRSYKDKFQDCRVEELRARTELESLRQQRVRVQDNVQSLELDLHRKGIRTDTIRTIKEGEADGGALQHVARNYARWQLLLRDAQHYKERQAEQRQHQLLLDEAAAQSRRTSRRNQQRLVVITSLLTVIGPAWLLWQKNGGAALLTFVLLAGVSLYILLSGRQTSVKRSARALTSETVTRGAVNFSSELLRVEEELQQLERVLQQQVEEQFVREQQAFRETAAASELHKRGHTFPLQELQSQLDVWLREAELWKQQRGELQRKLEKLLDAKETRQILQDQEDEQNEVLQEKRGELEQLQTEWRVWLHTLELSTQLSPDAALETIQAVEKGHEWLRQLHKLATKLVTLEASIDLFEKRIADLLGMDTQKGNEPLLALKRWKEQEQKQLLLLAEQQHCEQLSRDGEQELLVLQEAKQRIQTRLSELFVEASAPDGEVLRQNQSQQERRMRLIEEQKVLQASLESLIGSSSLASFLEILDVQGEEDMALSLQSLEDERLKAAEEANGLRTEVGKLTGEIEKLELGFEHADQLLQAEAFKASIKKQVDQYAIASFATQLLRKARDVYERERQPGVLLKASSYFEKMTNGKWVQIRAPFGEQRLVAIRANGQSLDTNSLSRGTAEQLYLSMRFALVEEYAGKAILPLVMDDILVNFDEERMESCLRVIADVSSRHQVLLFTCHSHVRDAASRILPGHRLIEL</sequence>